<keyword evidence="8" id="KW-0804">Transcription</keyword>
<proteinExistence type="inferred from homology"/>
<keyword evidence="15" id="KW-1185">Reference proteome</keyword>
<evidence type="ECO:0000313" key="14">
    <source>
        <dbReference type="EMBL" id="MCD9638805.1"/>
    </source>
</evidence>
<dbReference type="InterPro" id="IPR006918">
    <property type="entry name" value="COBRA_pln"/>
</dbReference>
<evidence type="ECO:0000256" key="1">
    <source>
        <dbReference type="ARBA" id="ARBA00004123"/>
    </source>
</evidence>
<keyword evidence="12" id="KW-0175">Coiled coil</keyword>
<evidence type="ECO:0000256" key="6">
    <source>
        <dbReference type="ARBA" id="ARBA00023015"/>
    </source>
</evidence>
<dbReference type="EMBL" id="JACEIK010002779">
    <property type="protein sequence ID" value="MCD9638805.1"/>
    <property type="molecule type" value="Genomic_DNA"/>
</dbReference>
<evidence type="ECO:0000256" key="10">
    <source>
        <dbReference type="ARBA" id="ARBA00023242"/>
    </source>
</evidence>
<comment type="similarity">
    <text evidence="3">Belongs to the COBRA family.</text>
</comment>
<dbReference type="Pfam" id="PF04833">
    <property type="entry name" value="COBRA"/>
    <property type="match status" value="1"/>
</dbReference>
<keyword evidence="9" id="KW-0325">Glycoprotein</keyword>
<dbReference type="CDD" id="cd00120">
    <property type="entry name" value="MADS"/>
    <property type="match status" value="1"/>
</dbReference>
<evidence type="ECO:0000256" key="2">
    <source>
        <dbReference type="ARBA" id="ARBA00004609"/>
    </source>
</evidence>
<evidence type="ECO:0000256" key="7">
    <source>
        <dbReference type="ARBA" id="ARBA00023125"/>
    </source>
</evidence>
<dbReference type="Pfam" id="PF25079">
    <property type="entry name" value="COB_C"/>
    <property type="match status" value="1"/>
</dbReference>
<protein>
    <recommendedName>
        <fullName evidence="13">MADS-box domain-containing protein</fullName>
    </recommendedName>
</protein>
<evidence type="ECO:0000313" key="15">
    <source>
        <dbReference type="Proteomes" id="UP000823775"/>
    </source>
</evidence>
<feature type="domain" description="MADS-box" evidence="13">
    <location>
        <begin position="356"/>
        <end position="412"/>
    </location>
</feature>
<organism evidence="14 15">
    <name type="scientific">Datura stramonium</name>
    <name type="common">Jimsonweed</name>
    <name type="synonym">Common thornapple</name>
    <dbReference type="NCBI Taxonomy" id="4076"/>
    <lineage>
        <taxon>Eukaryota</taxon>
        <taxon>Viridiplantae</taxon>
        <taxon>Streptophyta</taxon>
        <taxon>Embryophyta</taxon>
        <taxon>Tracheophyta</taxon>
        <taxon>Spermatophyta</taxon>
        <taxon>Magnoliopsida</taxon>
        <taxon>eudicotyledons</taxon>
        <taxon>Gunneridae</taxon>
        <taxon>Pentapetalae</taxon>
        <taxon>asterids</taxon>
        <taxon>lamiids</taxon>
        <taxon>Solanales</taxon>
        <taxon>Solanaceae</taxon>
        <taxon>Solanoideae</taxon>
        <taxon>Datureae</taxon>
        <taxon>Datura</taxon>
    </lineage>
</organism>
<dbReference type="PANTHER" id="PTHR31673">
    <property type="entry name" value="PROTEIN COBRA"/>
    <property type="match status" value="1"/>
</dbReference>
<dbReference type="Pfam" id="PF00319">
    <property type="entry name" value="SRF-TF"/>
    <property type="match status" value="1"/>
</dbReference>
<feature type="coiled-coil region" evidence="12">
    <location>
        <begin position="434"/>
        <end position="477"/>
    </location>
</feature>
<keyword evidence="4" id="KW-0336">GPI-anchor</keyword>
<evidence type="ECO:0000256" key="12">
    <source>
        <dbReference type="SAM" id="Coils"/>
    </source>
</evidence>
<dbReference type="SMART" id="SM00432">
    <property type="entry name" value="MADS"/>
    <property type="match status" value="1"/>
</dbReference>
<name>A0ABS8UYA5_DATST</name>
<dbReference type="InterPro" id="IPR056900">
    <property type="entry name" value="COB_C"/>
</dbReference>
<keyword evidence="7" id="KW-0238">DNA-binding</keyword>
<accession>A0ABS8UYA5</accession>
<dbReference type="PROSITE" id="PS50066">
    <property type="entry name" value="MADS_BOX_2"/>
    <property type="match status" value="1"/>
</dbReference>
<evidence type="ECO:0000256" key="9">
    <source>
        <dbReference type="ARBA" id="ARBA00023180"/>
    </source>
</evidence>
<dbReference type="Proteomes" id="UP000823775">
    <property type="component" value="Unassembled WGS sequence"/>
</dbReference>
<gene>
    <name evidence="14" type="ORF">HAX54_022958</name>
</gene>
<dbReference type="SUPFAM" id="SSF55455">
    <property type="entry name" value="SRF-like"/>
    <property type="match status" value="1"/>
</dbReference>
<evidence type="ECO:0000256" key="8">
    <source>
        <dbReference type="ARBA" id="ARBA00023163"/>
    </source>
</evidence>
<evidence type="ECO:0000256" key="11">
    <source>
        <dbReference type="ARBA" id="ARBA00023288"/>
    </source>
</evidence>
<evidence type="ECO:0000256" key="5">
    <source>
        <dbReference type="ARBA" id="ARBA00022729"/>
    </source>
</evidence>
<keyword evidence="11" id="KW-0449">Lipoprotein</keyword>
<dbReference type="InterPro" id="IPR002100">
    <property type="entry name" value="TF_MADSbox"/>
</dbReference>
<comment type="caution">
    <text evidence="14">The sequence shown here is derived from an EMBL/GenBank/DDBJ whole genome shotgun (WGS) entry which is preliminary data.</text>
</comment>
<dbReference type="PANTHER" id="PTHR31673:SF30">
    <property type="entry name" value="COBRA-LIKE PROTEIN 6"/>
    <property type="match status" value="1"/>
</dbReference>
<keyword evidence="6" id="KW-0805">Transcription regulation</keyword>
<evidence type="ECO:0000256" key="4">
    <source>
        <dbReference type="ARBA" id="ARBA00022622"/>
    </source>
</evidence>
<keyword evidence="10" id="KW-0539">Nucleus</keyword>
<comment type="subcellular location">
    <subcellularLocation>
        <location evidence="2">Cell membrane</location>
        <topology evidence="2">Lipid-anchor</topology>
        <topology evidence="2">GPI-anchor</topology>
    </subcellularLocation>
    <subcellularLocation>
        <location evidence="1">Nucleus</location>
    </subcellularLocation>
</comment>
<reference evidence="14 15" key="1">
    <citation type="journal article" date="2021" name="BMC Genomics">
        <title>Datura genome reveals duplications of psychoactive alkaloid biosynthetic genes and high mutation rate following tissue culture.</title>
        <authorList>
            <person name="Rajewski A."/>
            <person name="Carter-House D."/>
            <person name="Stajich J."/>
            <person name="Litt A."/>
        </authorList>
    </citation>
    <scope>NUCLEOTIDE SEQUENCE [LARGE SCALE GENOMIC DNA]</scope>
    <source>
        <strain evidence="14">AR-01</strain>
    </source>
</reference>
<evidence type="ECO:0000256" key="3">
    <source>
        <dbReference type="ARBA" id="ARBA00005507"/>
    </source>
</evidence>
<sequence length="514" mass="57968">MVNLSCNADGYDSLDPKGNITIKWDVMLNTGSNQNIKVSIFNYQLFRHIEEPGWKLSWGWPGNEVIWDMWGAEATEQGDCSAFKGGIPPHCCEKQPVIVDLLPGAPYNKQVFNCCKGGVLTSLTQDPGKYGASFEMSVGSVSNEGSGPRTPENFTLGIPGYTCGDPVQVPPSKFTVDQGRRKTQAVATWNVTCSYSQFRASYSPTCCVSLSAFYDKTIVSCPKCSCGCQGQFGADQCVKHGELPPVLQLDHNEPPRPVLECSHHMCPIQVHWHVKQSYTQYWRVKMTVRNFNYVKNYSQWNLVVLHPNLRSVTQVFSFNYKPLNQYGDTNDTGMFYGIKYYNDMLLQAGGSGIVQTDQAMAEEDQSKKKTNNPKTYQVRKECIKRKAMELSTLCDIKVCTIITSPQGELQTWPENLDAVKEVLNLYTQNRKPEKRAKESSVAVAEEEEEKEEAKDILTLVESKLDAVNKRIRFLENKNVDVPTGNGMTERLPRNEAYPWREVSFNEIFDQALLK</sequence>
<keyword evidence="4" id="KW-0472">Membrane</keyword>
<keyword evidence="5" id="KW-0732">Signal</keyword>
<evidence type="ECO:0000259" key="13">
    <source>
        <dbReference type="PROSITE" id="PS50066"/>
    </source>
</evidence>
<dbReference type="InterPro" id="IPR036879">
    <property type="entry name" value="TF_MADSbox_sf"/>
</dbReference>
<dbReference type="Gene3D" id="3.40.1810.10">
    <property type="entry name" value="Transcription factor, MADS-box"/>
    <property type="match status" value="1"/>
</dbReference>